<reference evidence="1 2" key="1">
    <citation type="journal article" date="2016" name="Mol. Biol. Evol.">
        <title>Comparative Genomics of Early-Diverging Mushroom-Forming Fungi Provides Insights into the Origins of Lignocellulose Decay Capabilities.</title>
        <authorList>
            <person name="Nagy L.G."/>
            <person name="Riley R."/>
            <person name="Tritt A."/>
            <person name="Adam C."/>
            <person name="Daum C."/>
            <person name="Floudas D."/>
            <person name="Sun H."/>
            <person name="Yadav J.S."/>
            <person name="Pangilinan J."/>
            <person name="Larsson K.H."/>
            <person name="Matsuura K."/>
            <person name="Barry K."/>
            <person name="Labutti K."/>
            <person name="Kuo R."/>
            <person name="Ohm R.A."/>
            <person name="Bhattacharya S.S."/>
            <person name="Shirouzu T."/>
            <person name="Yoshinaga Y."/>
            <person name="Martin F.M."/>
            <person name="Grigoriev I.V."/>
            <person name="Hibbett D.S."/>
        </authorList>
    </citation>
    <scope>NUCLEOTIDE SEQUENCE [LARGE SCALE GENOMIC DNA]</scope>
    <source>
        <strain evidence="1 2">HHB12029</strain>
    </source>
</reference>
<evidence type="ECO:0000313" key="2">
    <source>
        <dbReference type="Proteomes" id="UP000077266"/>
    </source>
</evidence>
<dbReference type="EMBL" id="KV426289">
    <property type="protein sequence ID" value="KZV83088.1"/>
    <property type="molecule type" value="Genomic_DNA"/>
</dbReference>
<gene>
    <name evidence="1" type="ORF">EXIGLDRAFT_777914</name>
</gene>
<dbReference type="OrthoDB" id="10416886at2759"/>
<evidence type="ECO:0000313" key="1">
    <source>
        <dbReference type="EMBL" id="KZV83088.1"/>
    </source>
</evidence>
<proteinExistence type="predicted"/>
<sequence length="212" mass="22442">MSTTRTMLMTPSTSALSPAPIFVPARVGGAHLAETARAIHVSFSRAPNVQYALCGSYALALLGCPLPFNSNLDCIVTNGKFGIVRRILVGPQWWHPRVAAGAMTSFYTTASGVTVEVRWAEAGIVGPRHILAGPGGTVTQASVGVFSLNATQLMRAAIKAYAANRNEVDADAVRWIAGMKGLDVDARRAVIGLEVDVAAVADQLPFLRWALQ</sequence>
<protein>
    <submittedName>
        <fullName evidence="1">Uncharacterized protein</fullName>
    </submittedName>
</protein>
<dbReference type="InParanoid" id="A0A165CTH5"/>
<dbReference type="AlphaFoldDB" id="A0A165CTH5"/>
<dbReference type="Proteomes" id="UP000077266">
    <property type="component" value="Unassembled WGS sequence"/>
</dbReference>
<organism evidence="1 2">
    <name type="scientific">Exidia glandulosa HHB12029</name>
    <dbReference type="NCBI Taxonomy" id="1314781"/>
    <lineage>
        <taxon>Eukaryota</taxon>
        <taxon>Fungi</taxon>
        <taxon>Dikarya</taxon>
        <taxon>Basidiomycota</taxon>
        <taxon>Agaricomycotina</taxon>
        <taxon>Agaricomycetes</taxon>
        <taxon>Auriculariales</taxon>
        <taxon>Exidiaceae</taxon>
        <taxon>Exidia</taxon>
    </lineage>
</organism>
<accession>A0A165CTH5</accession>
<name>A0A165CTH5_EXIGL</name>
<keyword evidence="2" id="KW-1185">Reference proteome</keyword>